<dbReference type="InterPro" id="IPR023696">
    <property type="entry name" value="Ureohydrolase_dom_sf"/>
</dbReference>
<sequence length="483" mass="53155">MRKSKPSSGEERTPLALLFLAFHSSSWLLVLASTFTSSFLSPNISSCRSLSARSVDSGSFCLTNMSEAFSEMFPTNTVVVGPPLSSEALMIGSFFMSIGLWVIDTEVGMRTCNITKQTSTWPNVPTKQSSIRCCAWSSFLKRTDQLHSLKSFLFFNLNQKRRGVEHGPKAIRDAGLIERLSGLDYSVHDFGDLNFHQLEKDEPYMDVKFPRSVGGANKMLSGAVSRAIGAGHTLVMLGETTVGGHAQQCPDLCLIWVDAHADINTPMSSPSGNLHGQPVAFMLKELTDKMPDIPGFSWTKPFLSSSDLVYIGLRDVDPGEYHILKNLGIQYFTMRDIDRLGIQRVMEVTLDHLLSRHVALKQRPIHLSFDIDAFDPSLAPATGTPVNGGLTYREGIYITEEIHNTGLLSAMDLVEVNPTLGRLLSRGSDRLSSGGHHRVVSGSDERRRSGLHPRDPVCEGRHGAAASLEERQTKSFGLYINTP</sequence>
<feature type="region of interest" description="Disordered" evidence="13">
    <location>
        <begin position="426"/>
        <end position="460"/>
    </location>
</feature>
<dbReference type="CDD" id="cd09989">
    <property type="entry name" value="Arginase"/>
    <property type="match status" value="1"/>
</dbReference>
<name>A0A7J5Y9A5_DISMA</name>
<reference evidence="14 15" key="1">
    <citation type="submission" date="2020-03" db="EMBL/GenBank/DDBJ databases">
        <title>Dissostichus mawsoni Genome sequencing and assembly.</title>
        <authorList>
            <person name="Park H."/>
        </authorList>
    </citation>
    <scope>NUCLEOTIDE SEQUENCE [LARGE SCALE GENOMIC DNA]</scope>
    <source>
        <strain evidence="14">DM0001</strain>
        <tissue evidence="14">Muscle</tissue>
    </source>
</reference>
<dbReference type="FunFam" id="3.40.800.10:FF:000012">
    <property type="entry name" value="Arginase"/>
    <property type="match status" value="1"/>
</dbReference>
<keyword evidence="7" id="KW-0479">Metal-binding</keyword>
<dbReference type="Pfam" id="PF00491">
    <property type="entry name" value="Arginase"/>
    <property type="match status" value="1"/>
</dbReference>
<dbReference type="PROSITE" id="PS51409">
    <property type="entry name" value="ARGINASE_2"/>
    <property type="match status" value="1"/>
</dbReference>
<dbReference type="EC" id="3.5.3.1" evidence="4"/>
<dbReference type="NCBIfam" id="TIGR01229">
    <property type="entry name" value="rocF_arginase"/>
    <property type="match status" value="1"/>
</dbReference>
<comment type="similarity">
    <text evidence="11 12">Belongs to the arginase family.</text>
</comment>
<evidence type="ECO:0000256" key="13">
    <source>
        <dbReference type="SAM" id="MobiDB-lite"/>
    </source>
</evidence>
<keyword evidence="8 12" id="KW-0378">Hydrolase</keyword>
<evidence type="ECO:0000256" key="5">
    <source>
        <dbReference type="ARBA" id="ARBA00022436"/>
    </source>
</evidence>
<organism evidence="14 15">
    <name type="scientific">Dissostichus mawsoni</name>
    <name type="common">Antarctic cod</name>
    <dbReference type="NCBI Taxonomy" id="36200"/>
    <lineage>
        <taxon>Eukaryota</taxon>
        <taxon>Metazoa</taxon>
        <taxon>Chordata</taxon>
        <taxon>Craniata</taxon>
        <taxon>Vertebrata</taxon>
        <taxon>Euteleostomi</taxon>
        <taxon>Actinopterygii</taxon>
        <taxon>Neopterygii</taxon>
        <taxon>Teleostei</taxon>
        <taxon>Neoteleostei</taxon>
        <taxon>Acanthomorphata</taxon>
        <taxon>Eupercaria</taxon>
        <taxon>Perciformes</taxon>
        <taxon>Notothenioidei</taxon>
        <taxon>Nototheniidae</taxon>
        <taxon>Dissostichus</taxon>
    </lineage>
</organism>
<proteinExistence type="inferred from homology"/>
<keyword evidence="9" id="KW-0464">Manganese</keyword>
<keyword evidence="6" id="KW-0056">Arginine metabolism</keyword>
<dbReference type="GO" id="GO:0030145">
    <property type="term" value="F:manganese ion binding"/>
    <property type="evidence" value="ECO:0007669"/>
    <property type="project" value="TreeGrafter"/>
</dbReference>
<keyword evidence="15" id="KW-1185">Reference proteome</keyword>
<evidence type="ECO:0000256" key="10">
    <source>
        <dbReference type="ARBA" id="ARBA00047391"/>
    </source>
</evidence>
<comment type="catalytic activity">
    <reaction evidence="10">
        <text>L-arginine + H2O = urea + L-ornithine</text>
        <dbReference type="Rhea" id="RHEA:20569"/>
        <dbReference type="ChEBI" id="CHEBI:15377"/>
        <dbReference type="ChEBI" id="CHEBI:16199"/>
        <dbReference type="ChEBI" id="CHEBI:32682"/>
        <dbReference type="ChEBI" id="CHEBI:46911"/>
        <dbReference type="EC" id="3.5.3.1"/>
    </reaction>
</comment>
<dbReference type="SUPFAM" id="SSF52768">
    <property type="entry name" value="Arginase/deacetylase"/>
    <property type="match status" value="1"/>
</dbReference>
<evidence type="ECO:0000256" key="7">
    <source>
        <dbReference type="ARBA" id="ARBA00022723"/>
    </source>
</evidence>
<dbReference type="PANTHER" id="PTHR43782:SF4">
    <property type="entry name" value="ARGINASE-2, MITOCHONDRIAL"/>
    <property type="match status" value="1"/>
</dbReference>
<dbReference type="InterPro" id="IPR020855">
    <property type="entry name" value="Ureohydrolase_Mn_BS"/>
</dbReference>
<dbReference type="Proteomes" id="UP000518266">
    <property type="component" value="Unassembled WGS sequence"/>
</dbReference>
<comment type="cofactor">
    <cofactor evidence="1">
        <name>Mn(2+)</name>
        <dbReference type="ChEBI" id="CHEBI:29035"/>
    </cofactor>
</comment>
<accession>A0A7J5Y9A5</accession>
<evidence type="ECO:0000256" key="12">
    <source>
        <dbReference type="RuleBase" id="RU003684"/>
    </source>
</evidence>
<comment type="pathway">
    <text evidence="2">Nitrogen metabolism; urea cycle; L-ornithine and urea from L-arginine: step 1/1.</text>
</comment>
<evidence type="ECO:0000256" key="3">
    <source>
        <dbReference type="ARBA" id="ARBA00011233"/>
    </source>
</evidence>
<dbReference type="AlphaFoldDB" id="A0A7J5Y9A5"/>
<evidence type="ECO:0000256" key="11">
    <source>
        <dbReference type="PROSITE-ProRule" id="PRU00742"/>
    </source>
</evidence>
<evidence type="ECO:0000256" key="9">
    <source>
        <dbReference type="ARBA" id="ARBA00023211"/>
    </source>
</evidence>
<evidence type="ECO:0000256" key="1">
    <source>
        <dbReference type="ARBA" id="ARBA00001936"/>
    </source>
</evidence>
<evidence type="ECO:0000256" key="4">
    <source>
        <dbReference type="ARBA" id="ARBA00012168"/>
    </source>
</evidence>
<evidence type="ECO:0000256" key="6">
    <source>
        <dbReference type="ARBA" id="ARBA00022503"/>
    </source>
</evidence>
<evidence type="ECO:0000256" key="8">
    <source>
        <dbReference type="ARBA" id="ARBA00022801"/>
    </source>
</evidence>
<dbReference type="PROSITE" id="PS01053">
    <property type="entry name" value="ARGINASE_1"/>
    <property type="match status" value="1"/>
</dbReference>
<feature type="compositionally biased region" description="Basic and acidic residues" evidence="13">
    <location>
        <begin position="443"/>
        <end position="460"/>
    </location>
</feature>
<keyword evidence="5" id="KW-0835">Urea cycle</keyword>
<gene>
    <name evidence="14" type="ORF">F7725_008482</name>
</gene>
<comment type="caution">
    <text evidence="14">The sequence shown here is derived from an EMBL/GenBank/DDBJ whole genome shotgun (WGS) entry which is preliminary data.</text>
</comment>
<evidence type="ECO:0000313" key="15">
    <source>
        <dbReference type="Proteomes" id="UP000518266"/>
    </source>
</evidence>
<dbReference type="OrthoDB" id="9992747at2759"/>
<dbReference type="GO" id="GO:0005739">
    <property type="term" value="C:mitochondrion"/>
    <property type="evidence" value="ECO:0007669"/>
    <property type="project" value="TreeGrafter"/>
</dbReference>
<comment type="subunit">
    <text evidence="3">Homotrimer.</text>
</comment>
<dbReference type="GO" id="GO:0004053">
    <property type="term" value="F:arginase activity"/>
    <property type="evidence" value="ECO:0007669"/>
    <property type="project" value="UniProtKB-EC"/>
</dbReference>
<dbReference type="UniPathway" id="UPA00158">
    <property type="reaction ID" value="UER00270"/>
</dbReference>
<dbReference type="GO" id="GO:0006525">
    <property type="term" value="P:arginine metabolic process"/>
    <property type="evidence" value="ECO:0007669"/>
    <property type="project" value="UniProtKB-KW"/>
</dbReference>
<dbReference type="InterPro" id="IPR014033">
    <property type="entry name" value="Arginase"/>
</dbReference>
<dbReference type="Gene3D" id="3.40.800.10">
    <property type="entry name" value="Ureohydrolase domain"/>
    <property type="match status" value="1"/>
</dbReference>
<dbReference type="InterPro" id="IPR006035">
    <property type="entry name" value="Ureohydrolase"/>
</dbReference>
<evidence type="ECO:0000313" key="14">
    <source>
        <dbReference type="EMBL" id="KAF3845319.1"/>
    </source>
</evidence>
<evidence type="ECO:0000256" key="2">
    <source>
        <dbReference type="ARBA" id="ARBA00005098"/>
    </source>
</evidence>
<protein>
    <recommendedName>
        <fullName evidence="4">arginase</fullName>
        <ecNumber evidence="4">3.5.3.1</ecNumber>
    </recommendedName>
</protein>
<dbReference type="GO" id="GO:0000050">
    <property type="term" value="P:urea cycle"/>
    <property type="evidence" value="ECO:0007669"/>
    <property type="project" value="UniProtKB-UniPathway"/>
</dbReference>
<dbReference type="EMBL" id="JAAKFY010000015">
    <property type="protein sequence ID" value="KAF3845319.1"/>
    <property type="molecule type" value="Genomic_DNA"/>
</dbReference>
<dbReference type="PANTHER" id="PTHR43782">
    <property type="entry name" value="ARGINASE"/>
    <property type="match status" value="1"/>
</dbReference>